<evidence type="ECO:0000256" key="5">
    <source>
        <dbReference type="ARBA" id="ARBA00022723"/>
    </source>
</evidence>
<evidence type="ECO:0000256" key="10">
    <source>
        <dbReference type="ARBA" id="ARBA00022908"/>
    </source>
</evidence>
<dbReference type="Proteomes" id="UP000321393">
    <property type="component" value="Unassembled WGS sequence"/>
</dbReference>
<dbReference type="GO" id="GO:0003887">
    <property type="term" value="F:DNA-directed DNA polymerase activity"/>
    <property type="evidence" value="ECO:0007669"/>
    <property type="project" value="UniProtKB-KW"/>
</dbReference>
<evidence type="ECO:0000256" key="11">
    <source>
        <dbReference type="ARBA" id="ARBA00022918"/>
    </source>
</evidence>
<dbReference type="Gene3D" id="1.10.340.70">
    <property type="match status" value="1"/>
</dbReference>
<dbReference type="PROSITE" id="PS50994">
    <property type="entry name" value="INTEGRASE"/>
    <property type="match status" value="1"/>
</dbReference>
<dbReference type="GO" id="GO:0046872">
    <property type="term" value="F:metal ion binding"/>
    <property type="evidence" value="ECO:0007669"/>
    <property type="project" value="UniProtKB-KW"/>
</dbReference>
<reference evidence="18 19" key="1">
    <citation type="submission" date="2019-08" db="EMBL/GenBank/DDBJ databases">
        <title>Draft genome sequences of two oriental melons (Cucumis melo L. var makuwa).</title>
        <authorList>
            <person name="Kwon S.-Y."/>
        </authorList>
    </citation>
    <scope>NUCLEOTIDE SEQUENCE [LARGE SCALE GENOMIC DNA]</scope>
    <source>
        <strain evidence="19">cv. Chang Bougi</strain>
        <strain evidence="18">cv. SW 3</strain>
        <tissue evidence="17">Leaf</tissue>
    </source>
</reference>
<dbReference type="GO" id="GO:0004519">
    <property type="term" value="F:endonuclease activity"/>
    <property type="evidence" value="ECO:0007669"/>
    <property type="project" value="UniProtKB-KW"/>
</dbReference>
<dbReference type="FunFam" id="1.10.340.70:FF:000001">
    <property type="entry name" value="Retrovirus-related Pol polyprotein from transposon gypsy-like Protein"/>
    <property type="match status" value="1"/>
</dbReference>
<protein>
    <submittedName>
        <fullName evidence="17">Transposon Tf2-1 polyprotein isoform X1</fullName>
    </submittedName>
</protein>
<evidence type="ECO:0000256" key="3">
    <source>
        <dbReference type="ARBA" id="ARBA00022695"/>
    </source>
</evidence>
<keyword evidence="3" id="KW-0548">Nucleotidyltransferase</keyword>
<keyword evidence="8" id="KW-0378">Hydrolase</keyword>
<evidence type="ECO:0000313" key="19">
    <source>
        <dbReference type="Proteomes" id="UP000321947"/>
    </source>
</evidence>
<sequence>MMSLPTLALPNFELPFEIETDASGFGVGAVLVQSKRLIAFYSHTLSMRDRVRPVYERELMAVVLSVQRWRPYLLGAKFIVKTDQKSLNFLLKQRVIQPQYQKWLSKLLGYSFEVVYKPGLENKAADALSRRPPYLVDLQVIKEKVEKDEKLKKVIANLNKEDEAQTSKFTLKNGHLHYKNRLVISKTSSLIPAMLNTFHDSVVGGHSGFLRTYKRLASELYWEGMKSDVKKHCESCITCQRNKSLALSPARLLIPLEIPHQVWSDISMDFIDGLPKAKGCDVILVVVDQLSKYSHFLALKHPYTAKSAAEIFVKEIVRLHGFPSSIVSDRDKVFLSHFWNEMFKMAGTKLRKSTAYHPQTDGQTEMVNRGLETYLRCFCRERPREWILWLPWAEYWYNTTYQKALDMSPFQVVYGRKPPTLLSYGERRPSNSSVDEQLKERDVALDALREHLLLAQQQMKLYADRKRRHVEFQIDELVLLKIRPYRQTTLRSKRNEKLSSRYFGPYKILERIGEVAYRLELPTDAAIHPVFHVSQLRKFVSNQTNVLPTLQNVTKKFEWQSQPEEVRDYRLDKSGKWEVLIAWQNLPDYEAFWEDYDEISRRYPNLHLEDKIDWAMSEGEMPRTWHQSPLSIEPHPHDSTTKSIWPIESSSCLRVSVDQGHPELGI</sequence>
<dbReference type="SUPFAM" id="SSF53098">
    <property type="entry name" value="Ribonuclease H-like"/>
    <property type="match status" value="1"/>
</dbReference>
<keyword evidence="11" id="KW-0695">RNA-directed DNA polymerase</keyword>
<dbReference type="GO" id="GO:0015074">
    <property type="term" value="P:DNA integration"/>
    <property type="evidence" value="ECO:0007669"/>
    <property type="project" value="UniProtKB-KW"/>
</dbReference>
<dbReference type="GO" id="GO:0006508">
    <property type="term" value="P:proteolysis"/>
    <property type="evidence" value="ECO:0007669"/>
    <property type="project" value="UniProtKB-KW"/>
</dbReference>
<dbReference type="Pfam" id="PF24626">
    <property type="entry name" value="SH3_Tf2-1"/>
    <property type="match status" value="1"/>
</dbReference>
<dbReference type="InterPro" id="IPR056924">
    <property type="entry name" value="SH3_Tf2-1"/>
</dbReference>
<keyword evidence="4" id="KW-0540">Nuclease</keyword>
<comment type="caution">
    <text evidence="17">The sequence shown here is derived from an EMBL/GenBank/DDBJ whole genome shotgun (WGS) entry which is preliminary data.</text>
</comment>
<dbReference type="SUPFAM" id="SSF54160">
    <property type="entry name" value="Chromo domain-like"/>
    <property type="match status" value="1"/>
</dbReference>
<dbReference type="Proteomes" id="UP000321947">
    <property type="component" value="Unassembled WGS sequence"/>
</dbReference>
<dbReference type="Pfam" id="PF17921">
    <property type="entry name" value="Integrase_H2C2"/>
    <property type="match status" value="1"/>
</dbReference>
<evidence type="ECO:0000256" key="7">
    <source>
        <dbReference type="ARBA" id="ARBA00022759"/>
    </source>
</evidence>
<dbReference type="InterPro" id="IPR001584">
    <property type="entry name" value="Integrase_cat-core"/>
</dbReference>
<dbReference type="GO" id="GO:0004190">
    <property type="term" value="F:aspartic-type endopeptidase activity"/>
    <property type="evidence" value="ECO:0007669"/>
    <property type="project" value="UniProtKB-KW"/>
</dbReference>
<feature type="domain" description="Integrase catalytic" evidence="15">
    <location>
        <begin position="255"/>
        <end position="417"/>
    </location>
</feature>
<dbReference type="GO" id="GO:0006310">
    <property type="term" value="P:DNA recombination"/>
    <property type="evidence" value="ECO:0007669"/>
    <property type="project" value="UniProtKB-KW"/>
</dbReference>
<evidence type="ECO:0000313" key="18">
    <source>
        <dbReference type="Proteomes" id="UP000321393"/>
    </source>
</evidence>
<keyword evidence="9" id="KW-0460">Magnesium</keyword>
<dbReference type="GO" id="GO:0003677">
    <property type="term" value="F:DNA binding"/>
    <property type="evidence" value="ECO:0007669"/>
    <property type="project" value="UniProtKB-KW"/>
</dbReference>
<evidence type="ECO:0000256" key="9">
    <source>
        <dbReference type="ARBA" id="ARBA00022842"/>
    </source>
</evidence>
<dbReference type="Gene3D" id="3.10.20.370">
    <property type="match status" value="1"/>
</dbReference>
<evidence type="ECO:0000313" key="17">
    <source>
        <dbReference type="EMBL" id="TYK17950.1"/>
    </source>
</evidence>
<keyword evidence="14" id="KW-0233">DNA recombination</keyword>
<dbReference type="InterPro" id="IPR050951">
    <property type="entry name" value="Retrovirus_Pol_polyprotein"/>
</dbReference>
<dbReference type="EMBL" id="SSTE01016227">
    <property type="protein sequence ID" value="KAA0042014.1"/>
    <property type="molecule type" value="Genomic_DNA"/>
</dbReference>
<dbReference type="Gene3D" id="3.30.420.10">
    <property type="entry name" value="Ribonuclease H-like superfamily/Ribonuclease H"/>
    <property type="match status" value="1"/>
</dbReference>
<keyword evidence="12" id="KW-0239">DNA-directed DNA polymerase</keyword>
<dbReference type="PANTHER" id="PTHR37984">
    <property type="entry name" value="PROTEIN CBG26694"/>
    <property type="match status" value="1"/>
</dbReference>
<keyword evidence="5" id="KW-0479">Metal-binding</keyword>
<dbReference type="InterPro" id="IPR041588">
    <property type="entry name" value="Integrase_H2C2"/>
</dbReference>
<name>A0A5D3D2N9_CUCMM</name>
<keyword evidence="10" id="KW-0229">DNA integration</keyword>
<dbReference type="Pfam" id="PF17917">
    <property type="entry name" value="RT_RNaseH"/>
    <property type="match status" value="1"/>
</dbReference>
<keyword evidence="13" id="KW-0238">DNA-binding</keyword>
<dbReference type="InterPro" id="IPR041373">
    <property type="entry name" value="RT_RNaseH"/>
</dbReference>
<evidence type="ECO:0000256" key="1">
    <source>
        <dbReference type="ARBA" id="ARBA00022670"/>
    </source>
</evidence>
<dbReference type="InterPro" id="IPR043502">
    <property type="entry name" value="DNA/RNA_pol_sf"/>
</dbReference>
<evidence type="ECO:0000256" key="14">
    <source>
        <dbReference type="ARBA" id="ARBA00023172"/>
    </source>
</evidence>
<proteinExistence type="predicted"/>
<dbReference type="InterPro" id="IPR016197">
    <property type="entry name" value="Chromo-like_dom_sf"/>
</dbReference>
<evidence type="ECO:0000313" key="16">
    <source>
        <dbReference type="EMBL" id="KAA0042014.1"/>
    </source>
</evidence>
<gene>
    <name evidence="17" type="ORF">E5676_scaffold306G002470</name>
    <name evidence="16" type="ORF">E6C27_scaffold67G004560</name>
</gene>
<dbReference type="InterPro" id="IPR012337">
    <property type="entry name" value="RNaseH-like_sf"/>
</dbReference>
<evidence type="ECO:0000256" key="4">
    <source>
        <dbReference type="ARBA" id="ARBA00022722"/>
    </source>
</evidence>
<dbReference type="AlphaFoldDB" id="A0A5D3D2N9"/>
<evidence type="ECO:0000256" key="13">
    <source>
        <dbReference type="ARBA" id="ARBA00023125"/>
    </source>
</evidence>
<evidence type="ECO:0000256" key="12">
    <source>
        <dbReference type="ARBA" id="ARBA00022932"/>
    </source>
</evidence>
<keyword evidence="7" id="KW-0255">Endonuclease</keyword>
<dbReference type="GO" id="GO:0003964">
    <property type="term" value="F:RNA-directed DNA polymerase activity"/>
    <property type="evidence" value="ECO:0007669"/>
    <property type="project" value="UniProtKB-KW"/>
</dbReference>
<evidence type="ECO:0000259" key="15">
    <source>
        <dbReference type="PROSITE" id="PS50994"/>
    </source>
</evidence>
<keyword evidence="2" id="KW-0808">Transferase</keyword>
<dbReference type="OrthoDB" id="5554229at2759"/>
<dbReference type="CDD" id="cd09274">
    <property type="entry name" value="RNase_HI_RT_Ty3"/>
    <property type="match status" value="1"/>
</dbReference>
<keyword evidence="6" id="KW-0064">Aspartyl protease</keyword>
<evidence type="ECO:0000256" key="6">
    <source>
        <dbReference type="ARBA" id="ARBA00022750"/>
    </source>
</evidence>
<accession>A0A5D3D2N9</accession>
<dbReference type="InterPro" id="IPR036397">
    <property type="entry name" value="RNaseH_sf"/>
</dbReference>
<dbReference type="EMBL" id="SSTD01007940">
    <property type="protein sequence ID" value="TYK17950.1"/>
    <property type="molecule type" value="Genomic_DNA"/>
</dbReference>
<keyword evidence="1" id="KW-0645">Protease</keyword>
<dbReference type="PANTHER" id="PTHR37984:SF5">
    <property type="entry name" value="PROTEIN NYNRIN-LIKE"/>
    <property type="match status" value="1"/>
</dbReference>
<organism evidence="17 19">
    <name type="scientific">Cucumis melo var. makuwa</name>
    <name type="common">Oriental melon</name>
    <dbReference type="NCBI Taxonomy" id="1194695"/>
    <lineage>
        <taxon>Eukaryota</taxon>
        <taxon>Viridiplantae</taxon>
        <taxon>Streptophyta</taxon>
        <taxon>Embryophyta</taxon>
        <taxon>Tracheophyta</taxon>
        <taxon>Spermatophyta</taxon>
        <taxon>Magnoliopsida</taxon>
        <taxon>eudicotyledons</taxon>
        <taxon>Gunneridae</taxon>
        <taxon>Pentapetalae</taxon>
        <taxon>rosids</taxon>
        <taxon>fabids</taxon>
        <taxon>Cucurbitales</taxon>
        <taxon>Cucurbitaceae</taxon>
        <taxon>Benincaseae</taxon>
        <taxon>Cucumis</taxon>
    </lineage>
</organism>
<dbReference type="SUPFAM" id="SSF56672">
    <property type="entry name" value="DNA/RNA polymerases"/>
    <property type="match status" value="1"/>
</dbReference>
<evidence type="ECO:0000256" key="2">
    <source>
        <dbReference type="ARBA" id="ARBA00022679"/>
    </source>
</evidence>
<evidence type="ECO:0000256" key="8">
    <source>
        <dbReference type="ARBA" id="ARBA00022801"/>
    </source>
</evidence>